<dbReference type="InterPro" id="IPR000560">
    <property type="entry name" value="His_Pase_clade-2"/>
</dbReference>
<keyword evidence="4" id="KW-1185">Reference proteome</keyword>
<dbReference type="CDD" id="cd07061">
    <property type="entry name" value="HP_HAP_like"/>
    <property type="match status" value="1"/>
</dbReference>
<dbReference type="GO" id="GO:0016791">
    <property type="term" value="F:phosphatase activity"/>
    <property type="evidence" value="ECO:0007669"/>
    <property type="project" value="TreeGrafter"/>
</dbReference>
<name>A0A9W8B4R5_9FUNG</name>
<dbReference type="AlphaFoldDB" id="A0A9W8B4R5"/>
<reference evidence="3" key="1">
    <citation type="submission" date="2022-07" db="EMBL/GenBank/DDBJ databases">
        <title>Phylogenomic reconstructions and comparative analyses of Kickxellomycotina fungi.</title>
        <authorList>
            <person name="Reynolds N.K."/>
            <person name="Stajich J.E."/>
            <person name="Barry K."/>
            <person name="Grigoriev I.V."/>
            <person name="Crous P."/>
            <person name="Smith M.E."/>
        </authorList>
    </citation>
    <scope>NUCLEOTIDE SEQUENCE</scope>
    <source>
        <strain evidence="3">RSA 567</strain>
    </source>
</reference>
<comment type="similarity">
    <text evidence="1">Belongs to the histidine acid phosphatase family.</text>
</comment>
<sequence>MVCCSTAKAGARLKFVQVFVRHGDRTPLSFAPLHPTHWSCGPRHQFYCQGDGTHLVEREDRVTLPDDTILFQLMHYAPTETPFNKPMLTGTCAPGQLTNKGMEQHHRVGRALRAIYVDQLQFLPQKLTRRQRAMGSLAELAAAPYNMGQGQPLFVRSTPVSRTQVSAQNLVDELYPKDHREKGYVLNHFVYPEEADTFNVEDERCPRLLALIHQAQASTAYRQHQQAQQALRDQYNRILGTQELPGYAEAFHHYGDLVTTQLCHRRPLQCHPDHGCVTPGMAAHAIRNSGWEYDYLYRDSPEAAEIVRLKVGWLMRDLYPRWLQMARQPRASRLHGSYDYSYGSPIFELYSGHDSTLAPLLGLLGQTDLAWPPYASQVLFEFWQATNDAQQTYVRVLYNGNVLPSTRCDFSRCPLGQFLQLMEEYLPHNATECQA</sequence>
<dbReference type="EMBL" id="JANBQB010000026">
    <property type="protein sequence ID" value="KAJ1984239.1"/>
    <property type="molecule type" value="Genomic_DNA"/>
</dbReference>
<dbReference type="Gene3D" id="3.40.50.1240">
    <property type="entry name" value="Phosphoglycerate mutase-like"/>
    <property type="match status" value="1"/>
</dbReference>
<keyword evidence="2" id="KW-0378">Hydrolase</keyword>
<evidence type="ECO:0000256" key="1">
    <source>
        <dbReference type="ARBA" id="ARBA00005375"/>
    </source>
</evidence>
<evidence type="ECO:0000313" key="3">
    <source>
        <dbReference type="EMBL" id="KAJ1984239.1"/>
    </source>
</evidence>
<dbReference type="InterPro" id="IPR050645">
    <property type="entry name" value="Histidine_acid_phosphatase"/>
</dbReference>
<evidence type="ECO:0000256" key="2">
    <source>
        <dbReference type="ARBA" id="ARBA00022801"/>
    </source>
</evidence>
<dbReference type="SUPFAM" id="SSF53254">
    <property type="entry name" value="Phosphoglycerate mutase-like"/>
    <property type="match status" value="1"/>
</dbReference>
<accession>A0A9W8B4R5</accession>
<gene>
    <name evidence="3" type="ORF">H4R34_000799</name>
</gene>
<dbReference type="PANTHER" id="PTHR11567:SF110">
    <property type="entry name" value="2-PHOSPHOXYLOSE PHOSPHATASE 1"/>
    <property type="match status" value="1"/>
</dbReference>
<comment type="caution">
    <text evidence="3">The sequence shown here is derived from an EMBL/GenBank/DDBJ whole genome shotgun (WGS) entry which is preliminary data.</text>
</comment>
<proteinExistence type="inferred from homology"/>
<protein>
    <recommendedName>
        <fullName evidence="5">Histidine phosphatase superfamily</fullName>
    </recommendedName>
</protein>
<dbReference type="InterPro" id="IPR029033">
    <property type="entry name" value="His_PPase_superfam"/>
</dbReference>
<dbReference type="Proteomes" id="UP001151582">
    <property type="component" value="Unassembled WGS sequence"/>
</dbReference>
<dbReference type="OrthoDB" id="10257284at2759"/>
<evidence type="ECO:0000313" key="4">
    <source>
        <dbReference type="Proteomes" id="UP001151582"/>
    </source>
</evidence>
<organism evidence="3 4">
    <name type="scientific">Dimargaris verticillata</name>
    <dbReference type="NCBI Taxonomy" id="2761393"/>
    <lineage>
        <taxon>Eukaryota</taxon>
        <taxon>Fungi</taxon>
        <taxon>Fungi incertae sedis</taxon>
        <taxon>Zoopagomycota</taxon>
        <taxon>Kickxellomycotina</taxon>
        <taxon>Dimargaritomycetes</taxon>
        <taxon>Dimargaritales</taxon>
        <taxon>Dimargaritaceae</taxon>
        <taxon>Dimargaris</taxon>
    </lineage>
</organism>
<dbReference type="PANTHER" id="PTHR11567">
    <property type="entry name" value="ACID PHOSPHATASE-RELATED"/>
    <property type="match status" value="1"/>
</dbReference>
<dbReference type="Pfam" id="PF00328">
    <property type="entry name" value="His_Phos_2"/>
    <property type="match status" value="2"/>
</dbReference>
<evidence type="ECO:0008006" key="5">
    <source>
        <dbReference type="Google" id="ProtNLM"/>
    </source>
</evidence>